<keyword evidence="4" id="KW-0862">Zinc</keyword>
<dbReference type="AlphaFoldDB" id="M1VZD4"/>
<dbReference type="PANTHER" id="PTHR46481">
    <property type="entry name" value="ZINC FINGER BED DOMAIN-CONTAINING PROTEIN 4"/>
    <property type="match status" value="1"/>
</dbReference>
<gene>
    <name evidence="8" type="ORF">CPUR_08786</name>
</gene>
<protein>
    <recommendedName>
        <fullName evidence="7">HAT C-terminal dimerisation domain-containing protein</fullName>
    </recommendedName>
</protein>
<keyword evidence="3" id="KW-0863">Zinc-finger</keyword>
<accession>M1VZD4</accession>
<feature type="domain" description="HAT C-terminal dimerisation" evidence="7">
    <location>
        <begin position="765"/>
        <end position="847"/>
    </location>
</feature>
<dbReference type="SUPFAM" id="SSF53098">
    <property type="entry name" value="Ribonuclease H-like"/>
    <property type="match status" value="1"/>
</dbReference>
<comment type="caution">
    <text evidence="8">The sequence shown here is derived from an EMBL/GenBank/DDBJ whole genome shotgun (WGS) entry which is preliminary data.</text>
</comment>
<dbReference type="OrthoDB" id="5037857at2759"/>
<evidence type="ECO:0000256" key="3">
    <source>
        <dbReference type="ARBA" id="ARBA00022771"/>
    </source>
</evidence>
<dbReference type="EMBL" id="CAGA01000131">
    <property type="protein sequence ID" value="CCE34847.1"/>
    <property type="molecule type" value="Genomic_DNA"/>
</dbReference>
<evidence type="ECO:0000256" key="5">
    <source>
        <dbReference type="ARBA" id="ARBA00023242"/>
    </source>
</evidence>
<evidence type="ECO:0000313" key="8">
    <source>
        <dbReference type="EMBL" id="CCE34847.1"/>
    </source>
</evidence>
<feature type="region of interest" description="Disordered" evidence="6">
    <location>
        <begin position="607"/>
        <end position="631"/>
    </location>
</feature>
<evidence type="ECO:0000256" key="6">
    <source>
        <dbReference type="SAM" id="MobiDB-lite"/>
    </source>
</evidence>
<dbReference type="Proteomes" id="UP000016801">
    <property type="component" value="Unassembled WGS sequence"/>
</dbReference>
<comment type="subcellular location">
    <subcellularLocation>
        <location evidence="1">Nucleus</location>
    </subcellularLocation>
</comment>
<keyword evidence="5" id="KW-0539">Nucleus</keyword>
<evidence type="ECO:0000256" key="4">
    <source>
        <dbReference type="ARBA" id="ARBA00022833"/>
    </source>
</evidence>
<reference evidence="8 9" key="1">
    <citation type="journal article" date="2013" name="PLoS Genet.">
        <title>Plant-symbiotic fungi as chemical engineers: Multi-genome analysis of the Clavicipitaceae reveals dynamics of alkaloid loci.</title>
        <authorList>
            <person name="Schardl C.L."/>
            <person name="Young C.A."/>
            <person name="Hesse U."/>
            <person name="Amyotte S.G."/>
            <person name="Andreeva K."/>
            <person name="Calie P.J."/>
            <person name="Fleetwood D.J."/>
            <person name="Haws D.C."/>
            <person name="Moore N."/>
            <person name="Oeser B."/>
            <person name="Panaccione D.G."/>
            <person name="Schweri K.K."/>
            <person name="Voisey C.R."/>
            <person name="Farman M.L."/>
            <person name="Jaromczyk J.W."/>
            <person name="Roe B.A."/>
            <person name="O'Sullivan D.M."/>
            <person name="Scott B."/>
            <person name="Tudzynski P."/>
            <person name="An Z."/>
            <person name="Arnaoudova E.G."/>
            <person name="Bullock C.T."/>
            <person name="Charlton N.D."/>
            <person name="Chen L."/>
            <person name="Cox M."/>
            <person name="Dinkins R.D."/>
            <person name="Florea S."/>
            <person name="Glenn A.E."/>
            <person name="Gordon A."/>
            <person name="Gueldener U."/>
            <person name="Harris D.R."/>
            <person name="Hollin W."/>
            <person name="Jaromczyk J."/>
            <person name="Johnson R.D."/>
            <person name="Khan A.K."/>
            <person name="Leistner E."/>
            <person name="Leuchtmann A."/>
            <person name="Li C."/>
            <person name="Liu J."/>
            <person name="Liu J."/>
            <person name="Liu M."/>
            <person name="Mace W."/>
            <person name="Machado C."/>
            <person name="Nagabhyru P."/>
            <person name="Pan J."/>
            <person name="Schmid J."/>
            <person name="Sugawara K."/>
            <person name="Steiner U."/>
            <person name="Takach J.E."/>
            <person name="Tanaka E."/>
            <person name="Webb J.S."/>
            <person name="Wilson E.V."/>
            <person name="Wiseman J.L."/>
            <person name="Yoshida R."/>
            <person name="Zeng Z."/>
        </authorList>
    </citation>
    <scope>NUCLEOTIDE SEQUENCE [LARGE SCALE GENOMIC DNA]</scope>
    <source>
        <strain evidence="8 9">20.1</strain>
    </source>
</reference>
<dbReference type="GO" id="GO:0008270">
    <property type="term" value="F:zinc ion binding"/>
    <property type="evidence" value="ECO:0007669"/>
    <property type="project" value="UniProtKB-KW"/>
</dbReference>
<dbReference type="GO" id="GO:0005634">
    <property type="term" value="C:nucleus"/>
    <property type="evidence" value="ECO:0007669"/>
    <property type="project" value="UniProtKB-SubCell"/>
</dbReference>
<dbReference type="HOGENOM" id="CLU_009123_10_1_1"/>
<feature type="compositionally biased region" description="Basic and acidic residues" evidence="6">
    <location>
        <begin position="57"/>
        <end position="70"/>
    </location>
</feature>
<organism evidence="8 9">
    <name type="scientific">Claviceps purpurea (strain 20.1)</name>
    <name type="common">Ergot fungus</name>
    <name type="synonym">Sphacelia segetum</name>
    <dbReference type="NCBI Taxonomy" id="1111077"/>
    <lineage>
        <taxon>Eukaryota</taxon>
        <taxon>Fungi</taxon>
        <taxon>Dikarya</taxon>
        <taxon>Ascomycota</taxon>
        <taxon>Pezizomycotina</taxon>
        <taxon>Sordariomycetes</taxon>
        <taxon>Hypocreomycetidae</taxon>
        <taxon>Hypocreales</taxon>
        <taxon>Clavicipitaceae</taxon>
        <taxon>Claviceps</taxon>
    </lineage>
</organism>
<dbReference type="InterPro" id="IPR012337">
    <property type="entry name" value="RNaseH-like_sf"/>
</dbReference>
<dbReference type="Pfam" id="PF05699">
    <property type="entry name" value="Dimer_Tnp_hAT"/>
    <property type="match status" value="1"/>
</dbReference>
<dbReference type="InterPro" id="IPR008906">
    <property type="entry name" value="HATC_C_dom"/>
</dbReference>
<evidence type="ECO:0000256" key="2">
    <source>
        <dbReference type="ARBA" id="ARBA00022723"/>
    </source>
</evidence>
<evidence type="ECO:0000313" key="9">
    <source>
        <dbReference type="Proteomes" id="UP000016801"/>
    </source>
</evidence>
<dbReference type="PANTHER" id="PTHR46481:SF10">
    <property type="entry name" value="ZINC FINGER BED DOMAIN-CONTAINING PROTEIN 39"/>
    <property type="match status" value="1"/>
</dbReference>
<keyword evidence="2" id="KW-0479">Metal-binding</keyword>
<feature type="region of interest" description="Disordered" evidence="6">
    <location>
        <begin position="1"/>
        <end position="93"/>
    </location>
</feature>
<dbReference type="eggNOG" id="KOG1121">
    <property type="taxonomic scope" value="Eukaryota"/>
</dbReference>
<proteinExistence type="predicted"/>
<dbReference type="GO" id="GO:0046983">
    <property type="term" value="F:protein dimerization activity"/>
    <property type="evidence" value="ECO:0007669"/>
    <property type="project" value="InterPro"/>
</dbReference>
<feature type="region of interest" description="Disordered" evidence="6">
    <location>
        <begin position="883"/>
        <end position="916"/>
    </location>
</feature>
<name>M1VZD4_CLAP2</name>
<sequence>MSPPSGPSRIMESWLYSAEASSSQSSSQPLTQPLTQTTLWGLPSSPQLCSSPPPPTAREKGKGKARHECDVSLSLQPSSSPPPPTAREKSKCKGKGKAVLIQGDVYDVYLAPPWVHRSAGKERLPNNASTFTYQGDVFVRDKVISPMTYANLKSIIWKYGEAVRKNSDKKLKWYCYVCERFNLVQSLAGAPGGGTKRHLMDFHGYDMATKTFRTHETQGGAANAANAQGSQPLLSRANVFRKKVVNFFIRSHSAFHMIQTESFRELIEFSVNGGASLLPQSATTLRSWIMSEYEEKKMNLKIELSEAVSRISLSFDAWTSPFQISVLGVYAHYITSTGVRRRVLLGMKEIYGSHTGLNLALLLEQTLVEYGIKHRLGYTMSDNASANDACVEALTLRCCPELKTKDMRDRRRLRCFGHIVNLCAGAFTRGYFANEKATEDDEWKAKGALGKMCKMITWFRGSSQRKQRFARTKVGGQEDHLEIIDANVTRWNSFYRAAERFLALEERISRFWQEWKHVGVEPTPETLTPEDWEELRSTNQALKIFGKATLAVEGHKTFLSDWLSVMDALLDRINNVKTDFEARRDKDRASVPFLPIINHRKLTPMSLRQNELPPLPKRRKTKGKEKDTDKVQAGKDLIREARADRNDYLAKCTELAWGKAEKYFVTCDKAPAYYLCAVLDPRAKMSWFHDTWDMYPDTKAAWVPEVQRLMLQVWDQEYRNVESTAPQAAQAEVLPSPDEFFGMFPRPRSTGTCGQGSQQYVDHFRRYLEEDPIPFLDGEEFDPIQYWLKRRVTQPQLSQMALDVLACPPMSDDCERLFSPAKMLLSDRRSRLKMDIIEGGECLRQWLGVIDQDDADVRVLEEKARILQETALYESRDAGVCDEDIVNDEAIDDDEGIDDDEDIDDDECSQPLDDSE</sequence>
<feature type="compositionally biased region" description="Low complexity" evidence="6">
    <location>
        <begin position="21"/>
        <end position="50"/>
    </location>
</feature>
<dbReference type="VEuPathDB" id="FungiDB:CPUR_08786"/>
<dbReference type="InterPro" id="IPR052035">
    <property type="entry name" value="ZnF_BED_domain_contain"/>
</dbReference>
<evidence type="ECO:0000256" key="1">
    <source>
        <dbReference type="ARBA" id="ARBA00004123"/>
    </source>
</evidence>
<keyword evidence="9" id="KW-1185">Reference proteome</keyword>
<evidence type="ECO:0000259" key="7">
    <source>
        <dbReference type="Pfam" id="PF05699"/>
    </source>
</evidence>